<evidence type="ECO:0000313" key="2">
    <source>
        <dbReference type="EMBL" id="CAJ1394695.1"/>
    </source>
</evidence>
<proteinExistence type="predicted"/>
<feature type="region of interest" description="Disordered" evidence="1">
    <location>
        <begin position="1"/>
        <end position="47"/>
    </location>
</feature>
<dbReference type="Proteomes" id="UP001178507">
    <property type="component" value="Unassembled WGS sequence"/>
</dbReference>
<dbReference type="EMBL" id="CAUJNA010002917">
    <property type="protein sequence ID" value="CAJ1394695.1"/>
    <property type="molecule type" value="Genomic_DNA"/>
</dbReference>
<feature type="non-terminal residue" evidence="2">
    <location>
        <position position="1"/>
    </location>
</feature>
<accession>A0AA36IXI3</accession>
<name>A0AA36IXI3_9DINO</name>
<evidence type="ECO:0000256" key="1">
    <source>
        <dbReference type="SAM" id="MobiDB-lite"/>
    </source>
</evidence>
<evidence type="ECO:0000313" key="3">
    <source>
        <dbReference type="Proteomes" id="UP001178507"/>
    </source>
</evidence>
<feature type="compositionally biased region" description="Acidic residues" evidence="1">
    <location>
        <begin position="18"/>
        <end position="27"/>
    </location>
</feature>
<dbReference type="AlphaFoldDB" id="A0AA36IXI3"/>
<organism evidence="2 3">
    <name type="scientific">Effrenium voratum</name>
    <dbReference type="NCBI Taxonomy" id="2562239"/>
    <lineage>
        <taxon>Eukaryota</taxon>
        <taxon>Sar</taxon>
        <taxon>Alveolata</taxon>
        <taxon>Dinophyceae</taxon>
        <taxon>Suessiales</taxon>
        <taxon>Symbiodiniaceae</taxon>
        <taxon>Effrenium</taxon>
    </lineage>
</organism>
<reference evidence="2" key="1">
    <citation type="submission" date="2023-08" db="EMBL/GenBank/DDBJ databases">
        <authorList>
            <person name="Chen Y."/>
            <person name="Shah S."/>
            <person name="Dougan E. K."/>
            <person name="Thang M."/>
            <person name="Chan C."/>
        </authorList>
    </citation>
    <scope>NUCLEOTIDE SEQUENCE</scope>
</reference>
<protein>
    <submittedName>
        <fullName evidence="2">Uncharacterized protein</fullName>
    </submittedName>
</protein>
<comment type="caution">
    <text evidence="2">The sequence shown here is derived from an EMBL/GenBank/DDBJ whole genome shotgun (WGS) entry which is preliminary data.</text>
</comment>
<keyword evidence="3" id="KW-1185">Reference proteome</keyword>
<sequence length="59" mass="6526">EPSVGLDGKQSERPDVPEVPDFEDKAEEAEQKVEDKTILNDGPDNQEDAEELKTLMKAA</sequence>
<feature type="non-terminal residue" evidence="2">
    <location>
        <position position="59"/>
    </location>
</feature>
<gene>
    <name evidence="2" type="ORF">EVOR1521_LOCUS19301</name>
</gene>
<feature type="compositionally biased region" description="Basic and acidic residues" evidence="1">
    <location>
        <begin position="28"/>
        <end position="38"/>
    </location>
</feature>